<dbReference type="EMBL" id="JWIO01000001">
    <property type="protein sequence ID" value="KLL13016.1"/>
    <property type="molecule type" value="Genomic_DNA"/>
</dbReference>
<dbReference type="SUPFAM" id="SSF48600">
    <property type="entry name" value="Chorismate mutase II"/>
    <property type="match status" value="1"/>
</dbReference>
<dbReference type="RefSeq" id="WP_052914179.1">
    <property type="nucleotide sequence ID" value="NZ_JWIO01000001.1"/>
</dbReference>
<dbReference type="NCBIfam" id="TIGR01808">
    <property type="entry name" value="CM_M_hiGC-arch"/>
    <property type="match status" value="1"/>
</dbReference>
<keyword evidence="3" id="KW-1185">Reference proteome</keyword>
<reference evidence="2 3" key="1">
    <citation type="submission" date="2014-12" db="EMBL/GenBank/DDBJ databases">
        <title>Frankia sp. BMG5.1 draft genome.</title>
        <authorList>
            <person name="Gtari M."/>
            <person name="Ghodhbane-Gtari F."/>
            <person name="Nouioui I."/>
            <person name="Ktari A."/>
            <person name="Hezbri K."/>
            <person name="Mimouni W."/>
            <person name="Sbissi I."/>
            <person name="Ayari A."/>
            <person name="Yamanaka T."/>
            <person name="Normand P."/>
            <person name="Tisa L.S."/>
            <person name="Boudabous A."/>
        </authorList>
    </citation>
    <scope>NUCLEOTIDE SEQUENCE [LARGE SCALE GENOMIC DNA]</scope>
    <source>
        <strain evidence="2 3">BMG5.1</strain>
    </source>
</reference>
<dbReference type="NCBIfam" id="NF005894">
    <property type="entry name" value="PRK07857.1"/>
    <property type="match status" value="1"/>
</dbReference>
<dbReference type="InterPro" id="IPR036979">
    <property type="entry name" value="CM_dom_sf"/>
</dbReference>
<gene>
    <name evidence="2" type="ORF">FrCorBMG51_00215</name>
</gene>
<name>A0ABR5F8G0_9ACTN</name>
<comment type="caution">
    <text evidence="2">The sequence shown here is derived from an EMBL/GenBank/DDBJ whole genome shotgun (WGS) entry which is preliminary data.</text>
</comment>
<dbReference type="Proteomes" id="UP000035425">
    <property type="component" value="Unassembled WGS sequence"/>
</dbReference>
<feature type="domain" description="Chorismate mutase" evidence="1">
    <location>
        <begin position="12"/>
        <end position="94"/>
    </location>
</feature>
<dbReference type="SMART" id="SM00830">
    <property type="entry name" value="CM_2"/>
    <property type="match status" value="1"/>
</dbReference>
<dbReference type="InterPro" id="IPR036263">
    <property type="entry name" value="Chorismate_II_sf"/>
</dbReference>
<proteinExistence type="predicted"/>
<evidence type="ECO:0000313" key="2">
    <source>
        <dbReference type="EMBL" id="KLL13016.1"/>
    </source>
</evidence>
<accession>A0ABR5F8G0</accession>
<dbReference type="PROSITE" id="PS51168">
    <property type="entry name" value="CHORISMATE_MUT_2"/>
    <property type="match status" value="1"/>
</dbReference>
<dbReference type="InterPro" id="IPR002701">
    <property type="entry name" value="CM_II_prokaryot"/>
</dbReference>
<protein>
    <submittedName>
        <fullName evidence="2">Chorismate mutase</fullName>
    </submittedName>
</protein>
<dbReference type="InterPro" id="IPR010958">
    <property type="entry name" value="Chorismate_mutase_highGC-bac"/>
</dbReference>
<evidence type="ECO:0000259" key="1">
    <source>
        <dbReference type="PROSITE" id="PS51168"/>
    </source>
</evidence>
<organism evidence="2 3">
    <name type="scientific">Protofrankia coriariae</name>
    <dbReference type="NCBI Taxonomy" id="1562887"/>
    <lineage>
        <taxon>Bacteria</taxon>
        <taxon>Bacillati</taxon>
        <taxon>Actinomycetota</taxon>
        <taxon>Actinomycetes</taxon>
        <taxon>Frankiales</taxon>
        <taxon>Frankiaceae</taxon>
        <taxon>Protofrankia</taxon>
    </lineage>
</organism>
<dbReference type="Pfam" id="PF01817">
    <property type="entry name" value="CM_2"/>
    <property type="match status" value="1"/>
</dbReference>
<evidence type="ECO:0000313" key="3">
    <source>
        <dbReference type="Proteomes" id="UP000035425"/>
    </source>
</evidence>
<dbReference type="Gene3D" id="1.20.59.10">
    <property type="entry name" value="Chorismate mutase"/>
    <property type="match status" value="1"/>
</dbReference>
<sequence length="94" mass="10038">MTSHALPAATPAPAVSSIADGRQAIDEIDTQLRALVGARLEISQQIQALRSADGGPRIQHERENEIITAWSRELGPRGVEIALSILTLCRGSLT</sequence>